<keyword evidence="3" id="KW-1185">Reference proteome</keyword>
<evidence type="ECO:0000313" key="2">
    <source>
        <dbReference type="EMBL" id="KAH0535155.1"/>
    </source>
</evidence>
<accession>A0AAV7HST0</accession>
<dbReference type="AlphaFoldDB" id="A0AAV7HST0"/>
<feature type="compositionally biased region" description="Polar residues" evidence="1">
    <location>
        <begin position="111"/>
        <end position="125"/>
    </location>
</feature>
<feature type="compositionally biased region" description="Polar residues" evidence="1">
    <location>
        <begin position="239"/>
        <end position="258"/>
    </location>
</feature>
<proteinExistence type="predicted"/>
<evidence type="ECO:0000313" key="3">
    <source>
        <dbReference type="Proteomes" id="UP000826195"/>
    </source>
</evidence>
<gene>
    <name evidence="2" type="ORF">KQX54_014302</name>
</gene>
<comment type="caution">
    <text evidence="2">The sequence shown here is derived from an EMBL/GenBank/DDBJ whole genome shotgun (WGS) entry which is preliminary data.</text>
</comment>
<sequence length="275" mass="30324">MAECSCSQSGKNECDIAALQQCFERLYSPQTPVSSSSTQQNSHRSPLRYPLFPLQVQRRWSETAAAEMSGESTESTMRRWSMPWDCRHVTEWPRQEEKTRLRVPHRDRSRSTTPDSVWKSSGMASQDGLQEAIQLLSCRPGVRPANQLSAFIGQHIPGVTLTTCNFDSNYDNSIWPDSKRVGSPRCWPQDSHSSDHSDQSGQRDSDNSGENRDSELSGGSASVHRDNDISGVNDLLPSRKSSSSTDSCLSGNSRSGSESAGVCTGVKLFSCITIL</sequence>
<evidence type="ECO:0000256" key="1">
    <source>
        <dbReference type="SAM" id="MobiDB-lite"/>
    </source>
</evidence>
<protein>
    <submittedName>
        <fullName evidence="2">Uncharacterized protein</fullName>
    </submittedName>
</protein>
<reference evidence="2 3" key="1">
    <citation type="journal article" date="2021" name="J. Hered.">
        <title>A chromosome-level genome assembly of the parasitoid wasp, Cotesia glomerata (Hymenoptera: Braconidae).</title>
        <authorList>
            <person name="Pinto B.J."/>
            <person name="Weis J.J."/>
            <person name="Gamble T."/>
            <person name="Ode P.J."/>
            <person name="Paul R."/>
            <person name="Zaspel J.M."/>
        </authorList>
    </citation>
    <scope>NUCLEOTIDE SEQUENCE [LARGE SCALE GENOMIC DNA]</scope>
    <source>
        <strain evidence="2">CgM1</strain>
    </source>
</reference>
<feature type="compositionally biased region" description="Basic and acidic residues" evidence="1">
    <location>
        <begin position="95"/>
        <end position="110"/>
    </location>
</feature>
<dbReference type="Proteomes" id="UP000826195">
    <property type="component" value="Unassembled WGS sequence"/>
</dbReference>
<feature type="region of interest" description="Disordered" evidence="1">
    <location>
        <begin position="179"/>
        <end position="260"/>
    </location>
</feature>
<name>A0AAV7HST0_COTGL</name>
<dbReference type="EMBL" id="JAHXZJ010002982">
    <property type="protein sequence ID" value="KAH0535155.1"/>
    <property type="molecule type" value="Genomic_DNA"/>
</dbReference>
<feature type="region of interest" description="Disordered" evidence="1">
    <location>
        <begin position="95"/>
        <end position="125"/>
    </location>
</feature>
<organism evidence="2 3">
    <name type="scientific">Cotesia glomerata</name>
    <name type="common">Lepidopteran parasitic wasp</name>
    <name type="synonym">Apanteles glomeratus</name>
    <dbReference type="NCBI Taxonomy" id="32391"/>
    <lineage>
        <taxon>Eukaryota</taxon>
        <taxon>Metazoa</taxon>
        <taxon>Ecdysozoa</taxon>
        <taxon>Arthropoda</taxon>
        <taxon>Hexapoda</taxon>
        <taxon>Insecta</taxon>
        <taxon>Pterygota</taxon>
        <taxon>Neoptera</taxon>
        <taxon>Endopterygota</taxon>
        <taxon>Hymenoptera</taxon>
        <taxon>Apocrita</taxon>
        <taxon>Ichneumonoidea</taxon>
        <taxon>Braconidae</taxon>
        <taxon>Microgastrinae</taxon>
        <taxon>Cotesia</taxon>
    </lineage>
</organism>
<feature type="compositionally biased region" description="Basic and acidic residues" evidence="1">
    <location>
        <begin position="192"/>
        <end position="215"/>
    </location>
</feature>